<organism evidence="2 3">
    <name type="scientific">Aphanothece sacrum FPU1</name>
    <dbReference type="NCBI Taxonomy" id="1920663"/>
    <lineage>
        <taxon>Bacteria</taxon>
        <taxon>Bacillati</taxon>
        <taxon>Cyanobacteriota</taxon>
        <taxon>Cyanophyceae</taxon>
        <taxon>Oscillatoriophycideae</taxon>
        <taxon>Chroococcales</taxon>
        <taxon>Aphanothecaceae</taxon>
        <taxon>Aphanothece</taxon>
    </lineage>
</organism>
<feature type="transmembrane region" description="Helical" evidence="1">
    <location>
        <begin position="87"/>
        <end position="111"/>
    </location>
</feature>
<evidence type="ECO:0000313" key="3">
    <source>
        <dbReference type="Proteomes" id="UP000287247"/>
    </source>
</evidence>
<dbReference type="OrthoDB" id="582892at2"/>
<keyword evidence="1" id="KW-1133">Transmembrane helix</keyword>
<dbReference type="AlphaFoldDB" id="A0A401IN92"/>
<keyword evidence="1" id="KW-0472">Membrane</keyword>
<keyword evidence="3" id="KW-1185">Reference proteome</keyword>
<feature type="transmembrane region" description="Helical" evidence="1">
    <location>
        <begin position="172"/>
        <end position="190"/>
    </location>
</feature>
<feature type="transmembrane region" description="Helical" evidence="1">
    <location>
        <begin position="51"/>
        <end position="75"/>
    </location>
</feature>
<feature type="transmembrane region" description="Helical" evidence="1">
    <location>
        <begin position="143"/>
        <end position="165"/>
    </location>
</feature>
<evidence type="ECO:0000256" key="1">
    <source>
        <dbReference type="SAM" id="Phobius"/>
    </source>
</evidence>
<comment type="caution">
    <text evidence="2">The sequence shown here is derived from an EMBL/GenBank/DDBJ whole genome shotgun (WGS) entry which is preliminary data.</text>
</comment>
<gene>
    <name evidence="2" type="ORF">AsFPU1_4164</name>
</gene>
<proteinExistence type="predicted"/>
<accession>A0A401IN92</accession>
<reference evidence="3" key="1">
    <citation type="submission" date="2017-05" db="EMBL/GenBank/DDBJ databases">
        <title>Physiological properties and genetic analysis related to exopolysaccharide production of fresh-water unicellular cyanobacterium Aphanothece sacrum, Suizenji Nori, that has been cultured as a food source in Japan.</title>
        <authorList>
            <person name="Kanesaki Y."/>
            <person name="Yoshikawa S."/>
            <person name="Ohki K."/>
        </authorList>
    </citation>
    <scope>NUCLEOTIDE SEQUENCE [LARGE SCALE GENOMIC DNA]</scope>
    <source>
        <strain evidence="3">FPU1</strain>
    </source>
</reference>
<protein>
    <submittedName>
        <fullName evidence="2">Uncharacterized protein</fullName>
    </submittedName>
</protein>
<evidence type="ECO:0000313" key="2">
    <source>
        <dbReference type="EMBL" id="GBF82730.1"/>
    </source>
</evidence>
<dbReference type="Proteomes" id="UP000287247">
    <property type="component" value="Unassembled WGS sequence"/>
</dbReference>
<sequence>MKNLDKLMIWTWWQRVIILGTPLTLGILEMWHPVGLPNKTPFESVLPKVDWWITLHLLQLPLFGLLGLAVILLVHNLHGWAATLSRIGIAFFIVFYVALDSIMGIAGGLLIRSARDLSPNIQIFAANQFNLLLFEPIIGGSTFSLLGILGGGGWAIGVIAAAIALRRSGVPLLSFVFLLASAILFGLAHVPPTGPLGLACFFIAVVRIDPFLWGDKNIARHNRYNQEVLR</sequence>
<feature type="transmembrane region" description="Helical" evidence="1">
    <location>
        <begin position="196"/>
        <end position="213"/>
    </location>
</feature>
<keyword evidence="1" id="KW-0812">Transmembrane</keyword>
<feature type="transmembrane region" description="Helical" evidence="1">
    <location>
        <begin position="12"/>
        <end position="31"/>
    </location>
</feature>
<name>A0A401IN92_APHSA</name>
<dbReference type="EMBL" id="BDQK01000017">
    <property type="protein sequence ID" value="GBF82730.1"/>
    <property type="molecule type" value="Genomic_DNA"/>
</dbReference>
<dbReference type="RefSeq" id="WP_124973275.1">
    <property type="nucleotide sequence ID" value="NZ_BDQK01000017.1"/>
</dbReference>